<gene>
    <name evidence="1" type="ORF">HORIV_42380</name>
</gene>
<reference evidence="2" key="1">
    <citation type="journal article" date="2019" name="Microbiol. Resour. Announc.">
        <title>Complete Genome Sequence of Halomonas olivaria, a Moderately Halophilic Bacterium Isolated from Olive Processing Effluents, Obtained by Nanopore Sequencing.</title>
        <authorList>
            <person name="Nagata S."/>
            <person name="Ii K.M."/>
            <person name="Tsukimi T."/>
            <person name="Miura M.C."/>
            <person name="Galipon J."/>
            <person name="Arakawa K."/>
        </authorList>
    </citation>
    <scope>NUCLEOTIDE SEQUENCE [LARGE SCALE GENOMIC DNA]</scope>
    <source>
        <strain evidence="2">TYRC17</strain>
    </source>
</reference>
<sequence>MVKGNLATAAGKKLIKGLNRLHDILPRCKPALYLADVALSAAVTDKNMVLMTVP</sequence>
<dbReference type="Proteomes" id="UP000289555">
    <property type="component" value="Chromosome"/>
</dbReference>
<accession>A0ABM7GM93</accession>
<protein>
    <submittedName>
        <fullName evidence="1">Uncharacterized protein</fullName>
    </submittedName>
</protein>
<organism evidence="1 2">
    <name type="scientific">Vreelandella olivaria</name>
    <dbReference type="NCBI Taxonomy" id="390919"/>
    <lineage>
        <taxon>Bacteria</taxon>
        <taxon>Pseudomonadati</taxon>
        <taxon>Pseudomonadota</taxon>
        <taxon>Gammaproteobacteria</taxon>
        <taxon>Oceanospirillales</taxon>
        <taxon>Halomonadaceae</taxon>
        <taxon>Vreelandella</taxon>
    </lineage>
</organism>
<name>A0ABM7GM93_9GAMM</name>
<evidence type="ECO:0000313" key="2">
    <source>
        <dbReference type="Proteomes" id="UP000289555"/>
    </source>
</evidence>
<proteinExistence type="predicted"/>
<dbReference type="EMBL" id="AP019416">
    <property type="protein sequence ID" value="BBI51817.1"/>
    <property type="molecule type" value="Genomic_DNA"/>
</dbReference>
<keyword evidence="2" id="KW-1185">Reference proteome</keyword>
<evidence type="ECO:0000313" key="1">
    <source>
        <dbReference type="EMBL" id="BBI51817.1"/>
    </source>
</evidence>